<dbReference type="Proteomes" id="UP000000310">
    <property type="component" value="Chromosome"/>
</dbReference>
<evidence type="ECO:0000259" key="2">
    <source>
        <dbReference type="SMART" id="SM00899"/>
    </source>
</evidence>
<dbReference type="OrthoDB" id="9811076at2"/>
<accession>F0SBX4</accession>
<dbReference type="GO" id="GO:0046914">
    <property type="term" value="F:transition metal ion binding"/>
    <property type="evidence" value="ECO:0007669"/>
    <property type="project" value="InterPro"/>
</dbReference>
<organism evidence="3 4">
    <name type="scientific">Pseudopedobacter saltans (strain ATCC 51119 / DSM 12145 / JCM 21818 / CCUG 39354 / LMG 10337 / NBRC 100064 / NCIMB 13643)</name>
    <name type="common">Pedobacter saltans</name>
    <dbReference type="NCBI Taxonomy" id="762903"/>
    <lineage>
        <taxon>Bacteria</taxon>
        <taxon>Pseudomonadati</taxon>
        <taxon>Bacteroidota</taxon>
        <taxon>Sphingobacteriia</taxon>
        <taxon>Sphingobacteriales</taxon>
        <taxon>Sphingobacteriaceae</taxon>
        <taxon>Pseudopedobacter</taxon>
    </lineage>
</organism>
<dbReference type="Gene3D" id="2.30.30.90">
    <property type="match status" value="1"/>
</dbReference>
<dbReference type="InterPro" id="IPR038157">
    <property type="entry name" value="FeoA_core_dom"/>
</dbReference>
<evidence type="ECO:0000313" key="3">
    <source>
        <dbReference type="EMBL" id="ADY53815.1"/>
    </source>
</evidence>
<feature type="domain" description="Ferrous iron transporter FeoA-like" evidence="2">
    <location>
        <begin position="1"/>
        <end position="70"/>
    </location>
</feature>
<reference evidence="4" key="2">
    <citation type="submission" date="2011-02" db="EMBL/GenBank/DDBJ databases">
        <title>The complete genome of Pedobacter saltans DSM 12145.</title>
        <authorList>
            <consortium name="US DOE Joint Genome Institute (JGI-PGF)"/>
            <person name="Lucas S."/>
            <person name="Copeland A."/>
            <person name="Lapidus A."/>
            <person name="Bruce D."/>
            <person name="Goodwin L."/>
            <person name="Pitluck S."/>
            <person name="Kyrpides N."/>
            <person name="Mavromatis K."/>
            <person name="Pagani I."/>
            <person name="Ivanova N."/>
            <person name="Ovchinnikova G."/>
            <person name="Lu M."/>
            <person name="Detter J.C."/>
            <person name="Han C."/>
            <person name="Land M."/>
            <person name="Hauser L."/>
            <person name="Markowitz V."/>
            <person name="Cheng J.-F."/>
            <person name="Hugenholtz P."/>
            <person name="Woyke T."/>
            <person name="Wu D."/>
            <person name="Tindall B."/>
            <person name="Pomrenke H.G."/>
            <person name="Brambilla E."/>
            <person name="Klenk H.-P."/>
            <person name="Eisen J.A."/>
        </authorList>
    </citation>
    <scope>NUCLEOTIDE SEQUENCE [LARGE SCALE GENOMIC DNA]</scope>
    <source>
        <strain evidence="4">ATCC 51119 / DSM 12145 / JCM 21818 / LMG 10337 / NBRC 100064 / NCIMB 13643</strain>
    </source>
</reference>
<dbReference type="SUPFAM" id="SSF50037">
    <property type="entry name" value="C-terminal domain of transcriptional repressors"/>
    <property type="match status" value="1"/>
</dbReference>
<protein>
    <submittedName>
        <fullName evidence="3">FeoA family protein</fullName>
    </submittedName>
</protein>
<sequence>MKLSQLNKGEQGIIKEFTDLEMSVKLMEMGCLPGEVIKVERIAPLGCPIAVSISGYQLSLRVQEASTIELI</sequence>
<dbReference type="HOGENOM" id="CLU_150646_12_0_10"/>
<evidence type="ECO:0000256" key="1">
    <source>
        <dbReference type="ARBA" id="ARBA00023004"/>
    </source>
</evidence>
<evidence type="ECO:0000313" key="4">
    <source>
        <dbReference type="Proteomes" id="UP000000310"/>
    </source>
</evidence>
<dbReference type="InterPro" id="IPR007167">
    <property type="entry name" value="Fe-transptr_FeoA-like"/>
</dbReference>
<dbReference type="PANTHER" id="PTHR42954:SF2">
    <property type="entry name" value="FE(2+) TRANSPORT PROTEIN A"/>
    <property type="match status" value="1"/>
</dbReference>
<dbReference type="PANTHER" id="PTHR42954">
    <property type="entry name" value="FE(2+) TRANSPORT PROTEIN A"/>
    <property type="match status" value="1"/>
</dbReference>
<proteinExistence type="predicted"/>
<dbReference type="STRING" id="762903.Pedsa_3280"/>
<dbReference type="EMBL" id="CP002545">
    <property type="protein sequence ID" value="ADY53815.1"/>
    <property type="molecule type" value="Genomic_DNA"/>
</dbReference>
<dbReference type="AlphaFoldDB" id="F0SBX4"/>
<gene>
    <name evidence="3" type="ordered locus">Pedsa_3280</name>
</gene>
<dbReference type="InterPro" id="IPR052713">
    <property type="entry name" value="FeoA"/>
</dbReference>
<dbReference type="RefSeq" id="WP_013634299.1">
    <property type="nucleotide sequence ID" value="NC_015177.1"/>
</dbReference>
<reference evidence="3 4" key="1">
    <citation type="journal article" date="2011" name="Stand. Genomic Sci.">
        <title>Complete genome sequence of the gliding, heparinolytic Pedobacter saltans type strain (113).</title>
        <authorList>
            <person name="Liolios K."/>
            <person name="Sikorski J."/>
            <person name="Lu M."/>
            <person name="Nolan M."/>
            <person name="Lapidus A."/>
            <person name="Lucas S."/>
            <person name="Hammon N."/>
            <person name="Deshpande S."/>
            <person name="Cheng J.F."/>
            <person name="Tapia R."/>
            <person name="Han C."/>
            <person name="Goodwin L."/>
            <person name="Pitluck S."/>
            <person name="Huntemann M."/>
            <person name="Ivanova N."/>
            <person name="Pagani I."/>
            <person name="Mavromatis K."/>
            <person name="Ovchinikova G."/>
            <person name="Pati A."/>
            <person name="Chen A."/>
            <person name="Palaniappan K."/>
            <person name="Land M."/>
            <person name="Hauser L."/>
            <person name="Brambilla E.M."/>
            <person name="Kotsyurbenko O."/>
            <person name="Rohde M."/>
            <person name="Tindall B.J."/>
            <person name="Abt B."/>
            <person name="Goker M."/>
            <person name="Detter J.C."/>
            <person name="Woyke T."/>
            <person name="Bristow J."/>
            <person name="Eisen J.A."/>
            <person name="Markowitz V."/>
            <person name="Hugenholtz P."/>
            <person name="Klenk H.P."/>
            <person name="Kyrpides N.C."/>
        </authorList>
    </citation>
    <scope>NUCLEOTIDE SEQUENCE [LARGE SCALE GENOMIC DNA]</scope>
    <source>
        <strain evidence="4">ATCC 51119 / DSM 12145 / JCM 21818 / LMG 10337 / NBRC 100064 / NCIMB 13643</strain>
    </source>
</reference>
<dbReference type="SMART" id="SM00899">
    <property type="entry name" value="FeoA"/>
    <property type="match status" value="1"/>
</dbReference>
<keyword evidence="4" id="KW-1185">Reference proteome</keyword>
<dbReference type="KEGG" id="psn:Pedsa_3280"/>
<dbReference type="eggNOG" id="COG1918">
    <property type="taxonomic scope" value="Bacteria"/>
</dbReference>
<dbReference type="Pfam" id="PF04023">
    <property type="entry name" value="FeoA"/>
    <property type="match status" value="1"/>
</dbReference>
<dbReference type="InterPro" id="IPR008988">
    <property type="entry name" value="Transcriptional_repressor_C"/>
</dbReference>
<keyword evidence="1" id="KW-0408">Iron</keyword>
<name>F0SBX4_PSESL</name>